<keyword evidence="4" id="KW-1185">Reference proteome</keyword>
<proteinExistence type="predicted"/>
<dbReference type="Pfam" id="PF08668">
    <property type="entry name" value="HDOD"/>
    <property type="match status" value="1"/>
</dbReference>
<dbReference type="Proteomes" id="UP001159075">
    <property type="component" value="Unassembled WGS sequence"/>
</dbReference>
<evidence type="ECO:0000313" key="4">
    <source>
        <dbReference type="Proteomes" id="UP001159075"/>
    </source>
</evidence>
<dbReference type="EMBL" id="JAOTLW010000007">
    <property type="protein sequence ID" value="MDI5831510.1"/>
    <property type="molecule type" value="Genomic_DNA"/>
</dbReference>
<dbReference type="PROSITE" id="PS51833">
    <property type="entry name" value="HDOD"/>
    <property type="match status" value="1"/>
</dbReference>
<gene>
    <name evidence="2" type="ORF">E2650_17720</name>
    <name evidence="3" type="ORF">ODY93_08040</name>
</gene>
<dbReference type="SUPFAM" id="SSF109604">
    <property type="entry name" value="HD-domain/PDEase-like"/>
    <property type="match status" value="1"/>
</dbReference>
<accession>A0A1E3UTM9</accession>
<protein>
    <submittedName>
        <fullName evidence="2">HDOD domain-containing protein</fullName>
    </submittedName>
</protein>
<dbReference type="AlphaFoldDB" id="A0A1E3UTM9"/>
<dbReference type="InterPro" id="IPR013976">
    <property type="entry name" value="HDOD"/>
</dbReference>
<dbReference type="Gene3D" id="1.10.3210.10">
    <property type="entry name" value="Hypothetical protein af1432"/>
    <property type="match status" value="1"/>
</dbReference>
<dbReference type="Proteomes" id="UP001152518">
    <property type="component" value="Unassembled WGS sequence"/>
</dbReference>
<name>A0A1E3UTM9_9GAMM</name>
<evidence type="ECO:0000313" key="2">
    <source>
        <dbReference type="EMBL" id="MDG5901698.1"/>
    </source>
</evidence>
<dbReference type="EMBL" id="SUNE01000017">
    <property type="protein sequence ID" value="MDG5901698.1"/>
    <property type="molecule type" value="Genomic_DNA"/>
</dbReference>
<feature type="domain" description="HDOD" evidence="1">
    <location>
        <begin position="100"/>
        <end position="306"/>
    </location>
</feature>
<reference evidence="2" key="1">
    <citation type="journal article" date="2019" name="Int J Environ Res Public Health">
        <title>Characterization of Chromosome-Mediated BlaOXA-894 in Shewanella xiamenensis Isolated from Pig Wastewater.</title>
        <authorList>
            <person name="Zou H."/>
            <person name="Zhou Z."/>
            <person name="Xia H."/>
            <person name="Zhao Q."/>
            <person name="Li X."/>
        </authorList>
    </citation>
    <scope>NUCLEOTIDE SEQUENCE</scope>
    <source>
        <strain evidence="2">2015oxa</strain>
    </source>
</reference>
<evidence type="ECO:0000313" key="3">
    <source>
        <dbReference type="EMBL" id="MDI5831510.1"/>
    </source>
</evidence>
<reference evidence="3 4" key="3">
    <citation type="submission" date="2022-09" db="EMBL/GenBank/DDBJ databases">
        <title>The outer-membrane cytochrome OmcA is essential for infection of Shewanella oneidensis by a zebrafish-associated bacteriophage.</title>
        <authorList>
            <person name="Grenfell A.W."/>
            <person name="Intile P."/>
            <person name="Mcfarlane J."/>
            <person name="Leung D."/>
            <person name="Abdalla K."/>
            <person name="Wold M."/>
            <person name="Kees E."/>
            <person name="Gralnick J."/>
        </authorList>
    </citation>
    <scope>NUCLEOTIDE SEQUENCE [LARGE SCALE GENOMIC DNA]</scope>
    <source>
        <strain evidence="3 4">NF-5</strain>
    </source>
</reference>
<dbReference type="OrthoDB" id="6233174at2"/>
<dbReference type="RefSeq" id="WP_055648508.1">
    <property type="nucleotide sequence ID" value="NZ_AP026732.1"/>
</dbReference>
<comment type="caution">
    <text evidence="2">The sequence shown here is derived from an EMBL/GenBank/DDBJ whole genome shotgun (WGS) entry which is preliminary data.</text>
</comment>
<sequence>MAISVAGGVRPGKILEIEHRLYQQLILGKQKASPTLLDDLDQELEADANKLDVEREAILSRLLKQIQAREVFEAISKQLIDTVNNAIEHQLASPELVLAKSDINESQVLLLELLLAKNLDATRLRPLISNLSWLCRDLTNMVNSPAFRARRPQSSDVRVTDIKLVMNYIGIENLRTIIPYFCLRNWLPSGNAKLLWTTRKLWRYSIVSGIAANALAQLHNTDSALVYSGALMNQLGTSVVLSLSARLFDKTWGNWIREASSSRDKEVYDAVIATEFPAKVVFEQVLAHGHKLNWQLLELLKFEQSPLTQLLKELDQTLTYRELSMPAALVARANCYAKVLLLEEMRQIEPQEKRLMFDYYELSEQEVLRLKAQNYRKLDLL</sequence>
<organism evidence="2">
    <name type="scientific">Shewanella xiamenensis</name>
    <dbReference type="NCBI Taxonomy" id="332186"/>
    <lineage>
        <taxon>Bacteria</taxon>
        <taxon>Pseudomonadati</taxon>
        <taxon>Pseudomonadota</taxon>
        <taxon>Gammaproteobacteria</taxon>
        <taxon>Alteromonadales</taxon>
        <taxon>Shewanellaceae</taxon>
        <taxon>Shewanella</taxon>
    </lineage>
</organism>
<evidence type="ECO:0000259" key="1">
    <source>
        <dbReference type="PROSITE" id="PS51833"/>
    </source>
</evidence>
<reference evidence="2" key="2">
    <citation type="submission" date="2019-04" db="EMBL/GenBank/DDBJ databases">
        <authorList>
            <person name="Zou H."/>
        </authorList>
    </citation>
    <scope>NUCLEOTIDE SEQUENCE</scope>
    <source>
        <strain evidence="2">2015oxa</strain>
    </source>
</reference>